<evidence type="ECO:0000256" key="1">
    <source>
        <dbReference type="SAM" id="MobiDB-lite"/>
    </source>
</evidence>
<proteinExistence type="predicted"/>
<sequence>MNITFLGLLHIVHLHFTHIRYCLSQSPRLSYYPNPNRYATQIVRIPQLCGTTLTTFNKRESLIPAYPQVRTSSLGCPLSHDYPRSGGERNETDATKAQQATLVSFQTLAHLLKSSAGPDPCHSAS</sequence>
<evidence type="ECO:0000313" key="4">
    <source>
        <dbReference type="Proteomes" id="UP000499080"/>
    </source>
</evidence>
<evidence type="ECO:0000256" key="2">
    <source>
        <dbReference type="SAM" id="SignalP"/>
    </source>
</evidence>
<feature type="signal peptide" evidence="2">
    <location>
        <begin position="1"/>
        <end position="24"/>
    </location>
</feature>
<accession>A0A4Y2E5C1</accession>
<protein>
    <recommendedName>
        <fullName evidence="5">Secreted protein</fullName>
    </recommendedName>
</protein>
<feature type="compositionally biased region" description="Basic and acidic residues" evidence="1">
    <location>
        <begin position="81"/>
        <end position="94"/>
    </location>
</feature>
<organism evidence="3 4">
    <name type="scientific">Araneus ventricosus</name>
    <name type="common">Orbweaver spider</name>
    <name type="synonym">Epeira ventricosa</name>
    <dbReference type="NCBI Taxonomy" id="182803"/>
    <lineage>
        <taxon>Eukaryota</taxon>
        <taxon>Metazoa</taxon>
        <taxon>Ecdysozoa</taxon>
        <taxon>Arthropoda</taxon>
        <taxon>Chelicerata</taxon>
        <taxon>Arachnida</taxon>
        <taxon>Araneae</taxon>
        <taxon>Araneomorphae</taxon>
        <taxon>Entelegynae</taxon>
        <taxon>Araneoidea</taxon>
        <taxon>Araneidae</taxon>
        <taxon>Araneus</taxon>
    </lineage>
</organism>
<dbReference type="EMBL" id="BGPR01000516">
    <property type="protein sequence ID" value="GBM24340.1"/>
    <property type="molecule type" value="Genomic_DNA"/>
</dbReference>
<gene>
    <name evidence="3" type="ORF">AVEN_202326_1</name>
</gene>
<feature type="region of interest" description="Disordered" evidence="1">
    <location>
        <begin position="76"/>
        <end position="95"/>
    </location>
</feature>
<keyword evidence="4" id="KW-1185">Reference proteome</keyword>
<comment type="caution">
    <text evidence="3">The sequence shown here is derived from an EMBL/GenBank/DDBJ whole genome shotgun (WGS) entry which is preliminary data.</text>
</comment>
<feature type="chain" id="PRO_5021473125" description="Secreted protein" evidence="2">
    <location>
        <begin position="25"/>
        <end position="125"/>
    </location>
</feature>
<name>A0A4Y2E5C1_ARAVE</name>
<dbReference type="Proteomes" id="UP000499080">
    <property type="component" value="Unassembled WGS sequence"/>
</dbReference>
<reference evidence="3 4" key="1">
    <citation type="journal article" date="2019" name="Sci. Rep.">
        <title>Orb-weaving spider Araneus ventricosus genome elucidates the spidroin gene catalogue.</title>
        <authorList>
            <person name="Kono N."/>
            <person name="Nakamura H."/>
            <person name="Ohtoshi R."/>
            <person name="Moran D.A.P."/>
            <person name="Shinohara A."/>
            <person name="Yoshida Y."/>
            <person name="Fujiwara M."/>
            <person name="Mori M."/>
            <person name="Tomita M."/>
            <person name="Arakawa K."/>
        </authorList>
    </citation>
    <scope>NUCLEOTIDE SEQUENCE [LARGE SCALE GENOMIC DNA]</scope>
</reference>
<dbReference type="AlphaFoldDB" id="A0A4Y2E5C1"/>
<keyword evidence="2" id="KW-0732">Signal</keyword>
<evidence type="ECO:0008006" key="5">
    <source>
        <dbReference type="Google" id="ProtNLM"/>
    </source>
</evidence>
<evidence type="ECO:0000313" key="3">
    <source>
        <dbReference type="EMBL" id="GBM24340.1"/>
    </source>
</evidence>